<proteinExistence type="predicted"/>
<protein>
    <submittedName>
        <fullName evidence="1">Uncharacterized protein</fullName>
    </submittedName>
</protein>
<comment type="caution">
    <text evidence="1">The sequence shown here is derived from an EMBL/GenBank/DDBJ whole genome shotgun (WGS) entry which is preliminary data.</text>
</comment>
<sequence>MWGCTNTNQLGGLIESVMAVSDLCLLNDGSCTYIHPASGSRSAIDLEERVPRWQLQKADWSEFSHLCQNEIVRDAFDGIEDQISHFTQLLVNIATKTIPKSSANPRSKHKPWFNTDCEQAIKDRKKALNIFKKFPNNVNLSNYLNARAKARRIIKACKRESWKQYISKLSSSTPVKKAWDMVRKISGKQLNSRVLHLTKPDGHKCTERADIANLLADEFECNSSSNHYSQTFQVFKRTAEKQKVNFTSDNSYCALTLPLAQMKFTISSSNTFHITPYWFY</sequence>
<name>A0A9Q1HJD2_HOLLE</name>
<evidence type="ECO:0000313" key="2">
    <source>
        <dbReference type="Proteomes" id="UP001152320"/>
    </source>
</evidence>
<keyword evidence="2" id="KW-1185">Reference proteome</keyword>
<dbReference type="Proteomes" id="UP001152320">
    <property type="component" value="Chromosome 1"/>
</dbReference>
<dbReference type="PANTHER" id="PTHR47510">
    <property type="entry name" value="REVERSE TRANSCRIPTASE DOMAIN-CONTAINING PROTEIN"/>
    <property type="match status" value="1"/>
</dbReference>
<gene>
    <name evidence="1" type="ORF">HOLleu_01682</name>
</gene>
<evidence type="ECO:0000313" key="1">
    <source>
        <dbReference type="EMBL" id="KAJ8049094.1"/>
    </source>
</evidence>
<dbReference type="EMBL" id="JAIZAY010000001">
    <property type="protein sequence ID" value="KAJ8049094.1"/>
    <property type="molecule type" value="Genomic_DNA"/>
</dbReference>
<dbReference type="OrthoDB" id="6772262at2759"/>
<organism evidence="1 2">
    <name type="scientific">Holothuria leucospilota</name>
    <name type="common">Black long sea cucumber</name>
    <name type="synonym">Mertensiothuria leucospilota</name>
    <dbReference type="NCBI Taxonomy" id="206669"/>
    <lineage>
        <taxon>Eukaryota</taxon>
        <taxon>Metazoa</taxon>
        <taxon>Echinodermata</taxon>
        <taxon>Eleutherozoa</taxon>
        <taxon>Echinozoa</taxon>
        <taxon>Holothuroidea</taxon>
        <taxon>Aspidochirotacea</taxon>
        <taxon>Aspidochirotida</taxon>
        <taxon>Holothuriidae</taxon>
        <taxon>Holothuria</taxon>
    </lineage>
</organism>
<dbReference type="PANTHER" id="PTHR47510:SF3">
    <property type="entry name" value="ENDO_EXONUCLEASE_PHOSPHATASE DOMAIN-CONTAINING PROTEIN"/>
    <property type="match status" value="1"/>
</dbReference>
<accession>A0A9Q1HJD2</accession>
<dbReference type="AlphaFoldDB" id="A0A9Q1HJD2"/>
<reference evidence="1" key="1">
    <citation type="submission" date="2021-10" db="EMBL/GenBank/DDBJ databases">
        <title>Tropical sea cucumber genome reveals ecological adaptation and Cuvierian tubules defense mechanism.</title>
        <authorList>
            <person name="Chen T."/>
        </authorList>
    </citation>
    <scope>NUCLEOTIDE SEQUENCE</scope>
    <source>
        <strain evidence="1">Nanhai2018</strain>
        <tissue evidence="1">Muscle</tissue>
    </source>
</reference>